<evidence type="ECO:0000313" key="2">
    <source>
        <dbReference type="EMBL" id="CAF3833294.1"/>
    </source>
</evidence>
<dbReference type="EMBL" id="CAJOBA010008644">
    <property type="protein sequence ID" value="CAF3833294.1"/>
    <property type="molecule type" value="Genomic_DNA"/>
</dbReference>
<accession>A0A8S2KAS9</accession>
<dbReference type="Proteomes" id="UP000677228">
    <property type="component" value="Unassembled WGS sequence"/>
</dbReference>
<dbReference type="AlphaFoldDB" id="A0A8S2KAS9"/>
<evidence type="ECO:0000313" key="1">
    <source>
        <dbReference type="EMBL" id="CAF1068657.1"/>
    </source>
</evidence>
<comment type="caution">
    <text evidence="2">The sequence shown here is derived from an EMBL/GenBank/DDBJ whole genome shotgun (WGS) entry which is preliminary data.</text>
</comment>
<evidence type="ECO:0000313" key="3">
    <source>
        <dbReference type="Proteomes" id="UP000682733"/>
    </source>
</evidence>
<proteinExistence type="predicted"/>
<dbReference type="EMBL" id="CAJNOK010008629">
    <property type="protein sequence ID" value="CAF1068657.1"/>
    <property type="molecule type" value="Genomic_DNA"/>
</dbReference>
<reference evidence="2" key="1">
    <citation type="submission" date="2021-02" db="EMBL/GenBank/DDBJ databases">
        <authorList>
            <person name="Nowell W R."/>
        </authorList>
    </citation>
    <scope>NUCLEOTIDE SEQUENCE</scope>
</reference>
<sequence>MTGPACLAKASSFWVRLVSDRYPCDPPQLGEQDRGEPPGSLAACQSGVLVFHATFHPLAIRLVLCRTCLRRIAS</sequence>
<name>A0A8S2KAS9_9BILA</name>
<dbReference type="Proteomes" id="UP000682733">
    <property type="component" value="Unassembled WGS sequence"/>
</dbReference>
<organism evidence="2 3">
    <name type="scientific">Didymodactylos carnosus</name>
    <dbReference type="NCBI Taxonomy" id="1234261"/>
    <lineage>
        <taxon>Eukaryota</taxon>
        <taxon>Metazoa</taxon>
        <taxon>Spiralia</taxon>
        <taxon>Gnathifera</taxon>
        <taxon>Rotifera</taxon>
        <taxon>Eurotatoria</taxon>
        <taxon>Bdelloidea</taxon>
        <taxon>Philodinida</taxon>
        <taxon>Philodinidae</taxon>
        <taxon>Didymodactylos</taxon>
    </lineage>
</organism>
<protein>
    <submittedName>
        <fullName evidence="2">Uncharacterized protein</fullName>
    </submittedName>
</protein>
<gene>
    <name evidence="1" type="ORF">OVA965_LOCUS17783</name>
    <name evidence="2" type="ORF">TMI583_LOCUS17794</name>
</gene>